<comment type="caution">
    <text evidence="2">The sequence shown here is derived from an EMBL/GenBank/DDBJ whole genome shotgun (WGS) entry which is preliminary data.</text>
</comment>
<organism evidence="2 3">
    <name type="scientific">Halodesulfovibrio aestuarii</name>
    <dbReference type="NCBI Taxonomy" id="126333"/>
    <lineage>
        <taxon>Bacteria</taxon>
        <taxon>Pseudomonadati</taxon>
        <taxon>Thermodesulfobacteriota</taxon>
        <taxon>Desulfovibrionia</taxon>
        <taxon>Desulfovibrionales</taxon>
        <taxon>Desulfovibrionaceae</taxon>
        <taxon>Halodesulfovibrio</taxon>
    </lineage>
</organism>
<sequence length="70" mass="8144">MSELENVGCNRKKVCDYLGIGKSKYYELVDSGEFPNAYRCGNQFMVPFLDLLNFRERNRLFAPKDENKTA</sequence>
<protein>
    <submittedName>
        <fullName evidence="2">Helix-turn-helix domain-containing protein</fullName>
    </submittedName>
</protein>
<gene>
    <name evidence="2" type="ORF">AB2Z07_11830</name>
</gene>
<name>A0ABV4JTZ8_9BACT</name>
<keyword evidence="3" id="KW-1185">Reference proteome</keyword>
<dbReference type="Pfam" id="PF12728">
    <property type="entry name" value="HTH_17"/>
    <property type="match status" value="1"/>
</dbReference>
<dbReference type="EMBL" id="JBFSOO010000008">
    <property type="protein sequence ID" value="MEZ6854209.1"/>
    <property type="molecule type" value="Genomic_DNA"/>
</dbReference>
<reference evidence="2 3" key="1">
    <citation type="submission" date="2024-07" db="EMBL/GenBank/DDBJ databases">
        <title>Active virus-host system and metabolic interactions in a Lokiarchaeon culture.</title>
        <authorList>
            <person name="Ponce Toledo R.I."/>
            <person name="Rodrigues Oliveira T."/>
            <person name="Schleper C."/>
        </authorList>
    </citation>
    <scope>NUCLEOTIDE SEQUENCE [LARGE SCALE GENOMIC DNA]</scope>
    <source>
        <strain evidence="2 3">B35</strain>
    </source>
</reference>
<dbReference type="Proteomes" id="UP001568358">
    <property type="component" value="Unassembled WGS sequence"/>
</dbReference>
<dbReference type="RefSeq" id="WP_371150751.1">
    <property type="nucleotide sequence ID" value="NZ_JBFSOO010000008.1"/>
</dbReference>
<evidence type="ECO:0000259" key="1">
    <source>
        <dbReference type="Pfam" id="PF12728"/>
    </source>
</evidence>
<evidence type="ECO:0000313" key="3">
    <source>
        <dbReference type="Proteomes" id="UP001568358"/>
    </source>
</evidence>
<accession>A0ABV4JTZ8</accession>
<proteinExistence type="predicted"/>
<feature type="domain" description="Helix-turn-helix" evidence="1">
    <location>
        <begin position="13"/>
        <end position="59"/>
    </location>
</feature>
<dbReference type="InterPro" id="IPR041657">
    <property type="entry name" value="HTH_17"/>
</dbReference>
<evidence type="ECO:0000313" key="2">
    <source>
        <dbReference type="EMBL" id="MEZ6854209.1"/>
    </source>
</evidence>